<accession>G2SWN7</accession>
<dbReference type="KEGG" id="rho:RHOM_06010"/>
<gene>
    <name evidence="5" type="ordered locus">RHOM_06010</name>
</gene>
<dbReference type="Pfam" id="PF13377">
    <property type="entry name" value="Peripla_BP_3"/>
    <property type="match status" value="1"/>
</dbReference>
<dbReference type="InterPro" id="IPR028082">
    <property type="entry name" value="Peripla_BP_I"/>
</dbReference>
<keyword evidence="1" id="KW-0805">Transcription regulation</keyword>
<dbReference type="BioCyc" id="RHOM585394:G1H02-1212-MONOMER"/>
<organism evidence="5 6">
    <name type="scientific">Roseburia hominis (strain DSM 16839 / JCM 17582 / NCIMB 14029 / A2-183)</name>
    <dbReference type="NCBI Taxonomy" id="585394"/>
    <lineage>
        <taxon>Bacteria</taxon>
        <taxon>Bacillati</taxon>
        <taxon>Bacillota</taxon>
        <taxon>Clostridia</taxon>
        <taxon>Lachnospirales</taxon>
        <taxon>Lachnospiraceae</taxon>
        <taxon>Roseburia</taxon>
    </lineage>
</organism>
<sequence length="376" mass="43142">MDKRLKYYDLMEQLHGKIMSGEIRPGEKLPSENELSAEYGVSRQTVRKALQILQNEGYIYAEHGRGTFCSEMLRHTMPSKNIAVVTTYLSDYIFPRIVQGIDQVLTENGYSILLKNTRNSRSLEAKCLEELLQKDIDGLIIEPSKSQIFCRHVNLYEMLDSYHIPYVFIQGVHAQLLDRPQILLDDCRGAYLATRYLIELGHRRIVGVFKSDDTQGQQRHKGYVQALQEAGIAYDPDKVIWFYTEDRKTHPFERIRQMARDRGNHPFEAVVAYNDQVAIEVIRALNEEGLSVPQDVSVTGYDNSYLAQTCRVPLTTISHPQEELGAAAAELLLRIIREGNSNIEGKCVLMEPELVIRESCRRRDDTDMTQDDKNNL</sequence>
<evidence type="ECO:0000256" key="1">
    <source>
        <dbReference type="ARBA" id="ARBA00023015"/>
    </source>
</evidence>
<evidence type="ECO:0000256" key="3">
    <source>
        <dbReference type="ARBA" id="ARBA00023163"/>
    </source>
</evidence>
<dbReference type="PANTHER" id="PTHR30146:SF150">
    <property type="entry name" value="ARABINOSE METABOLISM TRANSCRIPTIONAL REPRESSOR"/>
    <property type="match status" value="1"/>
</dbReference>
<dbReference type="SMART" id="SM00345">
    <property type="entry name" value="HTH_GNTR"/>
    <property type="match status" value="1"/>
</dbReference>
<protein>
    <submittedName>
        <fullName evidence="5">LacI family transcriptional regulator</fullName>
    </submittedName>
</protein>
<dbReference type="GO" id="GO:0003700">
    <property type="term" value="F:DNA-binding transcription factor activity"/>
    <property type="evidence" value="ECO:0007669"/>
    <property type="project" value="InterPro"/>
</dbReference>
<name>G2SWN7_ROSHA</name>
<dbReference type="GeneID" id="93723031"/>
<dbReference type="Gene3D" id="3.40.50.2300">
    <property type="match status" value="2"/>
</dbReference>
<dbReference type="EMBL" id="CP003040">
    <property type="protein sequence ID" value="AEN96321.1"/>
    <property type="molecule type" value="Genomic_DNA"/>
</dbReference>
<dbReference type="GO" id="GO:0000976">
    <property type="term" value="F:transcription cis-regulatory region binding"/>
    <property type="evidence" value="ECO:0007669"/>
    <property type="project" value="TreeGrafter"/>
</dbReference>
<proteinExistence type="predicted"/>
<evidence type="ECO:0000259" key="4">
    <source>
        <dbReference type="PROSITE" id="PS50949"/>
    </source>
</evidence>
<dbReference type="InterPro" id="IPR033532">
    <property type="entry name" value="AraR_ligand_bind_dom"/>
</dbReference>
<feature type="domain" description="HTH gntR-type" evidence="4">
    <location>
        <begin position="4"/>
        <end position="72"/>
    </location>
</feature>
<dbReference type="InterPro" id="IPR000524">
    <property type="entry name" value="Tscrpt_reg_HTH_GntR"/>
</dbReference>
<keyword evidence="3" id="KW-0804">Transcription</keyword>
<dbReference type="SUPFAM" id="SSF53822">
    <property type="entry name" value="Periplasmic binding protein-like I"/>
    <property type="match status" value="1"/>
</dbReference>
<keyword evidence="6" id="KW-1185">Reference proteome</keyword>
<dbReference type="OrthoDB" id="9813468at2"/>
<dbReference type="PROSITE" id="PS50949">
    <property type="entry name" value="HTH_GNTR"/>
    <property type="match status" value="1"/>
</dbReference>
<dbReference type="Pfam" id="PF00392">
    <property type="entry name" value="GntR"/>
    <property type="match status" value="1"/>
</dbReference>
<dbReference type="InterPro" id="IPR036390">
    <property type="entry name" value="WH_DNA-bd_sf"/>
</dbReference>
<dbReference type="InterPro" id="IPR036388">
    <property type="entry name" value="WH-like_DNA-bd_sf"/>
</dbReference>
<dbReference type="eggNOG" id="COG1609">
    <property type="taxonomic scope" value="Bacteria"/>
</dbReference>
<dbReference type="RefSeq" id="WP_014079366.1">
    <property type="nucleotide sequence ID" value="NC_015977.1"/>
</dbReference>
<dbReference type="AlphaFoldDB" id="G2SWN7"/>
<dbReference type="InterPro" id="IPR046335">
    <property type="entry name" value="LacI/GalR-like_sensor"/>
</dbReference>
<dbReference type="Gene3D" id="1.10.10.10">
    <property type="entry name" value="Winged helix-like DNA-binding domain superfamily/Winged helix DNA-binding domain"/>
    <property type="match status" value="1"/>
</dbReference>
<evidence type="ECO:0000256" key="2">
    <source>
        <dbReference type="ARBA" id="ARBA00023125"/>
    </source>
</evidence>
<dbReference type="CDD" id="cd01541">
    <property type="entry name" value="PBP1_AraR"/>
    <property type="match status" value="1"/>
</dbReference>
<dbReference type="PRINTS" id="PR00035">
    <property type="entry name" value="HTHGNTR"/>
</dbReference>
<reference evidence="5 6" key="1">
    <citation type="journal article" date="2015" name="Genome Announc.">
        <title>Complete genome sequence of the human gut symbiont Roseburia hominis.</title>
        <authorList>
            <person name="Travis A.J."/>
            <person name="Kelly D."/>
            <person name="Flint H.J."/>
            <person name="Aminov R.I."/>
        </authorList>
    </citation>
    <scope>NUCLEOTIDE SEQUENCE [LARGE SCALE GENOMIC DNA]</scope>
    <source>
        <strain evidence="6">DSM 16839 / JCM 17582 / NCIMB 14029 / A2-183</strain>
    </source>
</reference>
<dbReference type="SUPFAM" id="SSF46785">
    <property type="entry name" value="Winged helix' DNA-binding domain"/>
    <property type="match status" value="1"/>
</dbReference>
<evidence type="ECO:0000313" key="6">
    <source>
        <dbReference type="Proteomes" id="UP000008178"/>
    </source>
</evidence>
<dbReference type="PANTHER" id="PTHR30146">
    <property type="entry name" value="LACI-RELATED TRANSCRIPTIONAL REPRESSOR"/>
    <property type="match status" value="1"/>
</dbReference>
<dbReference type="CDD" id="cd07377">
    <property type="entry name" value="WHTH_GntR"/>
    <property type="match status" value="1"/>
</dbReference>
<dbReference type="HOGENOM" id="CLU_037628_15_0_9"/>
<dbReference type="STRING" id="585394.RHOM_06010"/>
<keyword evidence="2" id="KW-0238">DNA-binding</keyword>
<dbReference type="Proteomes" id="UP000008178">
    <property type="component" value="Chromosome"/>
</dbReference>
<evidence type="ECO:0000313" key="5">
    <source>
        <dbReference type="EMBL" id="AEN96321.1"/>
    </source>
</evidence>